<dbReference type="InterPro" id="IPR000835">
    <property type="entry name" value="HTH_MarR-typ"/>
</dbReference>
<dbReference type="STRING" id="1271860.SAMN05216174_10892"/>
<reference evidence="3" key="1">
    <citation type="submission" date="2016-10" db="EMBL/GenBank/DDBJ databases">
        <authorList>
            <person name="Varghese N."/>
            <person name="Submissions S."/>
        </authorList>
    </citation>
    <scope>NUCLEOTIDE SEQUENCE [LARGE SCALE GENOMIC DNA]</scope>
    <source>
        <strain evidence="3">IBRC-M 10403</strain>
    </source>
</reference>
<evidence type="ECO:0000259" key="1">
    <source>
        <dbReference type="PROSITE" id="PS50995"/>
    </source>
</evidence>
<dbReference type="GO" id="GO:0006950">
    <property type="term" value="P:response to stress"/>
    <property type="evidence" value="ECO:0007669"/>
    <property type="project" value="TreeGrafter"/>
</dbReference>
<keyword evidence="2" id="KW-0238">DNA-binding</keyword>
<name>A0A1G6SR45_9PSEU</name>
<dbReference type="PANTHER" id="PTHR33164">
    <property type="entry name" value="TRANSCRIPTIONAL REGULATOR, MARR FAMILY"/>
    <property type="match status" value="1"/>
</dbReference>
<protein>
    <submittedName>
        <fullName evidence="2">DNA-binding transcriptional regulator, MarR family</fullName>
    </submittedName>
</protein>
<accession>A0A1G6SR45</accession>
<dbReference type="EMBL" id="FMZZ01000008">
    <property type="protein sequence ID" value="SDD18625.1"/>
    <property type="molecule type" value="Genomic_DNA"/>
</dbReference>
<proteinExistence type="predicted"/>
<dbReference type="PROSITE" id="PS50995">
    <property type="entry name" value="HTH_MARR_2"/>
    <property type="match status" value="1"/>
</dbReference>
<evidence type="ECO:0000313" key="2">
    <source>
        <dbReference type="EMBL" id="SDD18625.1"/>
    </source>
</evidence>
<dbReference type="InterPro" id="IPR036390">
    <property type="entry name" value="WH_DNA-bd_sf"/>
</dbReference>
<dbReference type="InterPro" id="IPR039422">
    <property type="entry name" value="MarR/SlyA-like"/>
</dbReference>
<keyword evidence="3" id="KW-1185">Reference proteome</keyword>
<dbReference type="Proteomes" id="UP000199501">
    <property type="component" value="Unassembled WGS sequence"/>
</dbReference>
<dbReference type="GO" id="GO:0003700">
    <property type="term" value="F:DNA-binding transcription factor activity"/>
    <property type="evidence" value="ECO:0007669"/>
    <property type="project" value="InterPro"/>
</dbReference>
<dbReference type="PANTHER" id="PTHR33164:SF43">
    <property type="entry name" value="HTH-TYPE TRANSCRIPTIONAL REPRESSOR YETL"/>
    <property type="match status" value="1"/>
</dbReference>
<dbReference type="RefSeq" id="WP_175482896.1">
    <property type="nucleotide sequence ID" value="NZ_FMZZ01000008.1"/>
</dbReference>
<gene>
    <name evidence="2" type="ORF">SAMN05216174_10892</name>
</gene>
<feature type="domain" description="HTH marR-type" evidence="1">
    <location>
        <begin position="14"/>
        <end position="146"/>
    </location>
</feature>
<dbReference type="SUPFAM" id="SSF46785">
    <property type="entry name" value="Winged helix' DNA-binding domain"/>
    <property type="match status" value="1"/>
</dbReference>
<evidence type="ECO:0000313" key="3">
    <source>
        <dbReference type="Proteomes" id="UP000199501"/>
    </source>
</evidence>
<dbReference type="AlphaFoldDB" id="A0A1G6SR45"/>
<dbReference type="SMART" id="SM00347">
    <property type="entry name" value="HTH_MARR"/>
    <property type="match status" value="1"/>
</dbReference>
<dbReference type="Pfam" id="PF12802">
    <property type="entry name" value="MarR_2"/>
    <property type="match status" value="1"/>
</dbReference>
<organism evidence="2 3">
    <name type="scientific">Actinokineospora iranica</name>
    <dbReference type="NCBI Taxonomy" id="1271860"/>
    <lineage>
        <taxon>Bacteria</taxon>
        <taxon>Bacillati</taxon>
        <taxon>Actinomycetota</taxon>
        <taxon>Actinomycetes</taxon>
        <taxon>Pseudonocardiales</taxon>
        <taxon>Pseudonocardiaceae</taxon>
        <taxon>Actinokineospora</taxon>
    </lineage>
</organism>
<dbReference type="Gene3D" id="1.10.10.10">
    <property type="entry name" value="Winged helix-like DNA-binding domain superfamily/Winged helix DNA-binding domain"/>
    <property type="match status" value="1"/>
</dbReference>
<dbReference type="GO" id="GO:0003677">
    <property type="term" value="F:DNA binding"/>
    <property type="evidence" value="ECO:0007669"/>
    <property type="project" value="UniProtKB-KW"/>
</dbReference>
<dbReference type="InterPro" id="IPR036388">
    <property type="entry name" value="WH-like_DNA-bd_sf"/>
</dbReference>
<sequence>MPAGFPSRDQQVGIHEIAATIRGADHALSGATAELLRETNLTVRQYTTLLVLADSPDLSGAHLARLCLVTPQSMAAILAKLAARNLVERSPSQVHERVLLTKLSGDGWALLRKAELLTKSADERLAAALRPSERRQLRDYLRRVVTAFDETEA</sequence>